<dbReference type="PANTHER" id="PTHR43179:SF7">
    <property type="entry name" value="RHAMNOSYLTRANSFERASE WBBL"/>
    <property type="match status" value="1"/>
</dbReference>
<evidence type="ECO:0000259" key="1">
    <source>
        <dbReference type="Pfam" id="PF00535"/>
    </source>
</evidence>
<evidence type="ECO:0000313" key="2">
    <source>
        <dbReference type="EMBL" id="ADN74654.1"/>
    </source>
</evidence>
<dbReference type="eggNOG" id="COG1215">
    <property type="taxonomic scope" value="Bacteria"/>
</dbReference>
<dbReference type="STRING" id="550540.Fbal_0440"/>
<evidence type="ECO:0000313" key="3">
    <source>
        <dbReference type="Proteomes" id="UP000006683"/>
    </source>
</evidence>
<dbReference type="CDD" id="cd04186">
    <property type="entry name" value="GT_2_like_c"/>
    <property type="match status" value="1"/>
</dbReference>
<dbReference type="GeneID" id="71811624"/>
<name>E1SP05_FERBD</name>
<dbReference type="eggNOG" id="COG1216">
    <property type="taxonomic scope" value="Bacteria"/>
</dbReference>
<dbReference type="RefSeq" id="WP_013343960.1">
    <property type="nucleotide sequence ID" value="NC_014541.1"/>
</dbReference>
<keyword evidence="2" id="KW-0808">Transferase</keyword>
<keyword evidence="3" id="KW-1185">Reference proteome</keyword>
<dbReference type="InterPro" id="IPR001173">
    <property type="entry name" value="Glyco_trans_2-like"/>
</dbReference>
<dbReference type="Pfam" id="PF00535">
    <property type="entry name" value="Glycos_transf_2"/>
    <property type="match status" value="2"/>
</dbReference>
<dbReference type="InterPro" id="IPR029044">
    <property type="entry name" value="Nucleotide-diphossugar_trans"/>
</dbReference>
<protein>
    <submittedName>
        <fullName evidence="2">Glycosyl transferase family 2</fullName>
    </submittedName>
</protein>
<dbReference type="AlphaFoldDB" id="E1SP05"/>
<dbReference type="HOGENOM" id="CLU_005003_0_0_6"/>
<dbReference type="OrthoDB" id="9179784at2"/>
<dbReference type="GO" id="GO:0016757">
    <property type="term" value="F:glycosyltransferase activity"/>
    <property type="evidence" value="ECO:0007669"/>
    <property type="project" value="UniProtKB-KW"/>
</dbReference>
<proteinExistence type="predicted"/>
<dbReference type="Gene3D" id="3.90.550.10">
    <property type="entry name" value="Spore Coat Polysaccharide Biosynthesis Protein SpsA, Chain A"/>
    <property type="match status" value="2"/>
</dbReference>
<dbReference type="EMBL" id="CP002209">
    <property type="protein sequence ID" value="ADN74654.1"/>
    <property type="molecule type" value="Genomic_DNA"/>
</dbReference>
<sequence>MTFFSEAQGWLSPKIQFRLLPKKELQTGQSLDWASTGYDPTFHLKHRGAAPKGWYMVSLRITASVPRVTAKLYADYGEGIDEKQALQFSVKSGTLFKRVCLFQDRPVRLRLDPCQQPCEFTVEHLAFTKLTERRARALMQKKLQGRRNLGALSSLDSSPLLEQYNQCFDHNLSAITYAQWMSQVEAPTLDSSSLEAIYRKLANKPLISVLLTTYNTEPELLRQCIESVQGQRYPHWQLCIADDASSHEPVRELLREFAETDKRIRLVLREKNGHISQASNSALELVNGEFVALLDHDDLLAPHALLMMVKAINDAPEAQFFYSDEDKIDEHNQRSEPHFKSSWNRDLFYSHNYITHLAVIQTELVRRIGGFRAGVEGSQDYDLFLRAIGHLGNRQIVHVPHVLYHWRAINGSTALSASQKGYTSKAGLKALRDYFNSTNLEIEVTPHRLNNCYQVRWPLAEPSPLVSLIIPTRDGYELLKQCISSIRNKTRYSAFEILVINNQSQCPKTLAYFRELEQTGQARVVDFDDEFNFSAINNLGVAHARGQIVGLINNDIEVINPDWLDEMVRHASRPDVGCVGAKLFYPDGRIQHAGVVLGIGGVAGHAHKYFAGHHNGYHSRLSLVQNYSAVTAAALLVRKSVYLEVGGLEPLLKVAFNDVDFCLKVREAGYRNVWTPFAELYHHESVSRGFEDTPEKQARFSNEIRWMEKRWGEVLKSDPCYNPNLSLTHEDFSYNTEPALTPSP</sequence>
<dbReference type="CAZy" id="GT2">
    <property type="family name" value="Glycosyltransferase Family 2"/>
</dbReference>
<accession>E1SP05</accession>
<gene>
    <name evidence="2" type="ordered locus">Fbal_0440</name>
</gene>
<feature type="domain" description="Glycosyltransferase 2-like" evidence="1">
    <location>
        <begin position="208"/>
        <end position="368"/>
    </location>
</feature>
<organism evidence="2 3">
    <name type="scientific">Ferrimonas balearica (strain DSM 9799 / CCM 4581 / KCTC 23876 / PAT)</name>
    <dbReference type="NCBI Taxonomy" id="550540"/>
    <lineage>
        <taxon>Bacteria</taxon>
        <taxon>Pseudomonadati</taxon>
        <taxon>Pseudomonadota</taxon>
        <taxon>Gammaproteobacteria</taxon>
        <taxon>Alteromonadales</taxon>
        <taxon>Ferrimonadaceae</taxon>
        <taxon>Ferrimonas</taxon>
    </lineage>
</organism>
<dbReference type="CDD" id="cd04184">
    <property type="entry name" value="GT2_RfbC_Mx_like"/>
    <property type="match status" value="1"/>
</dbReference>
<reference evidence="2 3" key="1">
    <citation type="journal article" date="2010" name="Stand. Genomic Sci.">
        <title>Complete genome sequence of Ferrimonas balearica type strain (PAT).</title>
        <authorList>
            <person name="Nolan M."/>
            <person name="Sikorski J."/>
            <person name="Davenport K."/>
            <person name="Lucas S."/>
            <person name="Glavina Del Rio T."/>
            <person name="Tice H."/>
            <person name="Cheng J."/>
            <person name="Goodwin L."/>
            <person name="Pitluck S."/>
            <person name="Liolios K."/>
            <person name="Ivanova N."/>
            <person name="Mavromatis K."/>
            <person name="Ovchinnikova G."/>
            <person name="Pati A."/>
            <person name="Chen A."/>
            <person name="Palaniappan K."/>
            <person name="Land M."/>
            <person name="Hauser L."/>
            <person name="Chang Y."/>
            <person name="Jeffries C."/>
            <person name="Tapia R."/>
            <person name="Brettin T."/>
            <person name="Detter J."/>
            <person name="Han C."/>
            <person name="Yasawong M."/>
            <person name="Rohde M."/>
            <person name="Tindall B."/>
            <person name="Goker M."/>
            <person name="Woyke T."/>
            <person name="Bristow J."/>
            <person name="Eisen J."/>
            <person name="Markowitz V."/>
            <person name="Hugenholtz P."/>
            <person name="Kyrpides N."/>
            <person name="Klenk H."/>
            <person name="Lapidus A."/>
        </authorList>
    </citation>
    <scope>NUCLEOTIDE SEQUENCE [LARGE SCALE GENOMIC DNA]</scope>
    <source>
        <strain evidence="3">DSM 9799 / CCM 4581 / KCTC 23876 / PAT</strain>
    </source>
</reference>
<dbReference type="PANTHER" id="PTHR43179">
    <property type="entry name" value="RHAMNOSYLTRANSFERASE WBBL"/>
    <property type="match status" value="1"/>
</dbReference>
<dbReference type="Proteomes" id="UP000006683">
    <property type="component" value="Chromosome"/>
</dbReference>
<feature type="domain" description="Glycosyltransferase 2-like" evidence="1">
    <location>
        <begin position="467"/>
        <end position="588"/>
    </location>
</feature>
<dbReference type="KEGG" id="fbl:Fbal_0440"/>
<dbReference type="SUPFAM" id="SSF53448">
    <property type="entry name" value="Nucleotide-diphospho-sugar transferases"/>
    <property type="match status" value="2"/>
</dbReference>